<name>A0A060ZX70_9ACTN</name>
<gene>
    <name evidence="3" type="ORF">J2Z30_000557</name>
    <name evidence="2" type="ORF">SIRAN6985</name>
</gene>
<feature type="transmembrane region" description="Helical" evidence="1">
    <location>
        <begin position="24"/>
        <end position="46"/>
    </location>
</feature>
<keyword evidence="1" id="KW-0472">Membrane</keyword>
<accession>A0A060ZX70</accession>
<dbReference type="GeneID" id="32465266"/>
<keyword evidence="1" id="KW-1133">Transmembrane helix</keyword>
<sequence length="490" mass="52181">MLSETSPSDGPATVKFPHRTRRGVLMGLSVAQLLGVAITGLLLLAVLLTSGVLGALKLIPVWVLLLAAVFVRHRGRSLADWTPIALRYVLRRAKGQLVWLARPATRPRRAGLLHLPGTAASLRVVTAPTGHFGAVHDPHAGTLTAVVRVSARAFALLDPATQSANVTGWGRTLAALARTGHVARVQVLERTVPESGDALNRYWHEHGIPDTPLAGPVYRDLLDAAGPAAAPHEAYVALALDMRAARRLINQAGGGLTGTFSVLGQLTATFDQAARNAGLTPRGWLAAREIAAVVRTAYDPHASAALDQWSATGRPQADPAAAGPVVLVEKGDRVQTDSAHHATYWIENWPRTETSPGFLHQMLFTTGVHRTLSLTYAPKGLDSALKDVQRKKASVIADASERARKGQVDSEEDAVEYADVKERERQLLAGHADVALTGLLTVSATSEDELNSACAAIETAAVSTMTDLRRLTWQQAEAFTRAALPLALAV</sequence>
<dbReference type="InterPro" id="IPR049978">
    <property type="entry name" value="SCO6880-like"/>
</dbReference>
<keyword evidence="1" id="KW-0812">Transmembrane</keyword>
<dbReference type="EMBL" id="LK022848">
    <property type="protein sequence ID" value="CDR10569.1"/>
    <property type="molecule type" value="Genomic_DNA"/>
</dbReference>
<dbReference type="NCBIfam" id="NF042935">
    <property type="entry name" value="SCO6880_fam"/>
    <property type="match status" value="1"/>
</dbReference>
<keyword evidence="4" id="KW-1185">Reference proteome</keyword>
<feature type="transmembrane region" description="Helical" evidence="1">
    <location>
        <begin position="52"/>
        <end position="71"/>
    </location>
</feature>
<evidence type="ECO:0000313" key="3">
    <source>
        <dbReference type="EMBL" id="MBP2059561.1"/>
    </source>
</evidence>
<evidence type="ECO:0000313" key="4">
    <source>
        <dbReference type="Proteomes" id="UP000756710"/>
    </source>
</evidence>
<evidence type="ECO:0000256" key="1">
    <source>
        <dbReference type="SAM" id="Phobius"/>
    </source>
</evidence>
<organism evidence="2">
    <name type="scientific">Streptomyces iranensis</name>
    <dbReference type="NCBI Taxonomy" id="576784"/>
    <lineage>
        <taxon>Bacteria</taxon>
        <taxon>Bacillati</taxon>
        <taxon>Actinomycetota</taxon>
        <taxon>Actinomycetes</taxon>
        <taxon>Kitasatosporales</taxon>
        <taxon>Streptomycetaceae</taxon>
        <taxon>Streptomyces</taxon>
        <taxon>Streptomyces violaceusniger group</taxon>
    </lineage>
</organism>
<dbReference type="AlphaFoldDB" id="A0A060ZX70"/>
<evidence type="ECO:0000313" key="2">
    <source>
        <dbReference type="EMBL" id="CDR10569.1"/>
    </source>
</evidence>
<evidence type="ECO:0008006" key="5">
    <source>
        <dbReference type="Google" id="ProtNLM"/>
    </source>
</evidence>
<dbReference type="RefSeq" id="WP_044576366.1">
    <property type="nucleotide sequence ID" value="NZ_BAABDR010000060.1"/>
</dbReference>
<dbReference type="Proteomes" id="UP000756710">
    <property type="component" value="Unassembled WGS sequence"/>
</dbReference>
<dbReference type="EMBL" id="JAGGLR010000001">
    <property type="protein sequence ID" value="MBP2059561.1"/>
    <property type="molecule type" value="Genomic_DNA"/>
</dbReference>
<dbReference type="HOGENOM" id="CLU_038805_0_0_11"/>
<reference evidence="3 4" key="2">
    <citation type="submission" date="2021-03" db="EMBL/GenBank/DDBJ databases">
        <title>Genomic Encyclopedia of Type Strains, Phase IV (KMG-IV): sequencing the most valuable type-strain genomes for metagenomic binning, comparative biology and taxonomic classification.</title>
        <authorList>
            <person name="Goeker M."/>
        </authorList>
    </citation>
    <scope>NUCLEOTIDE SEQUENCE [LARGE SCALE GENOMIC DNA]</scope>
    <source>
        <strain evidence="3 4">DSM 41954</strain>
    </source>
</reference>
<proteinExistence type="predicted"/>
<protein>
    <recommendedName>
        <fullName evidence="5">Integral membrane protein</fullName>
    </recommendedName>
</protein>
<reference evidence="2" key="1">
    <citation type="submission" date="2014-05" db="EMBL/GenBank/DDBJ databases">
        <authorList>
            <person name="Horn Fabian"/>
        </authorList>
    </citation>
    <scope>NUCLEOTIDE SEQUENCE</scope>
</reference>